<evidence type="ECO:0000313" key="1">
    <source>
        <dbReference type="EMBL" id="MCU9848870.1"/>
    </source>
</evidence>
<dbReference type="RefSeq" id="WP_263336732.1">
    <property type="nucleotide sequence ID" value="NZ_JAOVQO010000011.1"/>
</dbReference>
<gene>
    <name evidence="1" type="ORF">OEZ60_12735</name>
</gene>
<protein>
    <submittedName>
        <fullName evidence="1">Uncharacterized protein</fullName>
    </submittedName>
</protein>
<reference evidence="1 2" key="1">
    <citation type="submission" date="2022-10" db="EMBL/GenBank/DDBJ databases">
        <title>Defluviimonas sp. nov., isolated from ocean surface sediments.</title>
        <authorList>
            <person name="He W."/>
            <person name="Wang L."/>
            <person name="Zhang D.-F."/>
        </authorList>
    </citation>
    <scope>NUCLEOTIDE SEQUENCE [LARGE SCALE GENOMIC DNA]</scope>
    <source>
        <strain evidence="1 2">WL0024</strain>
    </source>
</reference>
<name>A0ABT2X5F1_9RHOB</name>
<dbReference type="EMBL" id="JAOVQO010000011">
    <property type="protein sequence ID" value="MCU9848870.1"/>
    <property type="molecule type" value="Genomic_DNA"/>
</dbReference>
<dbReference type="Proteomes" id="UP001209535">
    <property type="component" value="Unassembled WGS sequence"/>
</dbReference>
<organism evidence="1 2">
    <name type="scientific">Albidovulum salinarum</name>
    <dbReference type="NCBI Taxonomy" id="2984153"/>
    <lineage>
        <taxon>Bacteria</taxon>
        <taxon>Pseudomonadati</taxon>
        <taxon>Pseudomonadota</taxon>
        <taxon>Alphaproteobacteria</taxon>
        <taxon>Rhodobacterales</taxon>
        <taxon>Paracoccaceae</taxon>
        <taxon>Albidovulum</taxon>
    </lineage>
</organism>
<sequence>MKSAPYFHNFAASLLGLQVGHLWRGYGSAVFFELGRLTAQTKRDGSVGEPVGEVTLGVECSWRIEDRDSIVCGSWSEEEIWEPTFHRFRNSTVLNLEVFGSLPEVEMSVSASLRFLSFSTTEGQPNWFLIDRRNEVQRTYYVEKGKIRVSAE</sequence>
<comment type="caution">
    <text evidence="1">The sequence shown here is derived from an EMBL/GenBank/DDBJ whole genome shotgun (WGS) entry which is preliminary data.</text>
</comment>
<keyword evidence="2" id="KW-1185">Reference proteome</keyword>
<evidence type="ECO:0000313" key="2">
    <source>
        <dbReference type="Proteomes" id="UP001209535"/>
    </source>
</evidence>
<accession>A0ABT2X5F1</accession>
<proteinExistence type="predicted"/>